<reference evidence="1" key="1">
    <citation type="journal article" date="2017" name="Nature">
        <title>The genome of Chenopodium quinoa.</title>
        <authorList>
            <person name="Jarvis D.E."/>
            <person name="Ho Y.S."/>
            <person name="Lightfoot D.J."/>
            <person name="Schmoeckel S.M."/>
            <person name="Li B."/>
            <person name="Borm T.J.A."/>
            <person name="Ohyanagi H."/>
            <person name="Mineta K."/>
            <person name="Michell C.T."/>
            <person name="Saber N."/>
            <person name="Kharbatia N.M."/>
            <person name="Rupper R.R."/>
            <person name="Sharp A.R."/>
            <person name="Dally N."/>
            <person name="Boughton B.A."/>
            <person name="Woo Y.H."/>
            <person name="Gao G."/>
            <person name="Schijlen E.G.W.M."/>
            <person name="Guo X."/>
            <person name="Momin A.A."/>
            <person name="Negrao S."/>
            <person name="Al-Babili S."/>
            <person name="Gehring C."/>
            <person name="Roessner U."/>
            <person name="Jung C."/>
            <person name="Murphy K."/>
            <person name="Arold S.T."/>
            <person name="Gojobori T."/>
            <person name="van der Linden C.G."/>
            <person name="van Loo E.N."/>
            <person name="Jellen E.N."/>
            <person name="Maughan P.J."/>
            <person name="Tester M."/>
        </authorList>
    </citation>
    <scope>NUCLEOTIDE SEQUENCE [LARGE SCALE GENOMIC DNA]</scope>
    <source>
        <strain evidence="1">cv. PI 614886</strain>
    </source>
</reference>
<proteinExistence type="predicted"/>
<name>A0A803MJ90_CHEQI</name>
<keyword evidence="2" id="KW-1185">Reference proteome</keyword>
<dbReference type="Gramene" id="AUR62030336-RA">
    <property type="protein sequence ID" value="AUR62030336-RA:cds"/>
    <property type="gene ID" value="AUR62030336"/>
</dbReference>
<accession>A0A803MJ90</accession>
<organism evidence="1 2">
    <name type="scientific">Chenopodium quinoa</name>
    <name type="common">Quinoa</name>
    <dbReference type="NCBI Taxonomy" id="63459"/>
    <lineage>
        <taxon>Eukaryota</taxon>
        <taxon>Viridiplantae</taxon>
        <taxon>Streptophyta</taxon>
        <taxon>Embryophyta</taxon>
        <taxon>Tracheophyta</taxon>
        <taxon>Spermatophyta</taxon>
        <taxon>Magnoliopsida</taxon>
        <taxon>eudicotyledons</taxon>
        <taxon>Gunneridae</taxon>
        <taxon>Pentapetalae</taxon>
        <taxon>Caryophyllales</taxon>
        <taxon>Chenopodiaceae</taxon>
        <taxon>Chenopodioideae</taxon>
        <taxon>Atripliceae</taxon>
        <taxon>Chenopodium</taxon>
    </lineage>
</organism>
<dbReference type="EnsemblPlants" id="AUR62030336-RA">
    <property type="protein sequence ID" value="AUR62030336-RA:cds"/>
    <property type="gene ID" value="AUR62030336"/>
</dbReference>
<evidence type="ECO:0000313" key="1">
    <source>
        <dbReference type="EnsemblPlants" id="AUR62030336-RA:cds"/>
    </source>
</evidence>
<dbReference type="AlphaFoldDB" id="A0A803MJ90"/>
<evidence type="ECO:0000313" key="2">
    <source>
        <dbReference type="Proteomes" id="UP000596660"/>
    </source>
</evidence>
<dbReference type="Proteomes" id="UP000596660">
    <property type="component" value="Unplaced"/>
</dbReference>
<protein>
    <submittedName>
        <fullName evidence="1">Uncharacterized protein</fullName>
    </submittedName>
</protein>
<sequence>MAEAILMAVTKSVIEKLASFTADLALTSATEEIRRSQDDGEDLKDVVYDINHLIDEVSTYALQRTANEGNLLIQLRSALAELELELDTEIRVELVIASCLAVVW</sequence>
<reference evidence="1" key="2">
    <citation type="submission" date="2021-03" db="UniProtKB">
        <authorList>
            <consortium name="EnsemblPlants"/>
        </authorList>
    </citation>
    <scope>IDENTIFICATION</scope>
</reference>